<dbReference type="EMBL" id="LR586016">
    <property type="protein sequence ID" value="VIP03797.1"/>
    <property type="molecule type" value="Genomic_DNA"/>
</dbReference>
<sequence length="574" mass="64054">MSSAETPPVASSESATAMPQQSLASPIPLRESLRIGVIVGLLSFCVLWTYQSFVTHYSFSGNFGWTLLPGLKFGIPAHEQSHGMTVVTDELGWDGQFYYHLANDPLQRSPETTACIDHPHYRGQRIFFPAMAFLLAKLLGMAIVPPILFFALHWLTISAGVGALAGWLHQQRLSLWWALPWASWWGVLHPTSHGLPDGACDALFILSILALQSQRLLAYSVAATALCLAREGYAVYAFGVWLLSTSTLVKWSNDRRYWASFLLTALPGIVVVAWAAYLQLHLNVPESTPRTPNHPVSLPWVAWYGEVMSGIRNGLSQEVTWQIFAGLLLILVTTRTIVNARSSPTISAGIPYLLLTMCLGKMVWENYSGYPKAMGSIILMGIFLLPKDRSWWLRSMLAGCVLISAQMLFHARVAYPMHYSTAVLARNLGLQQPQPDPTPNRKFDRFDGSIIWQNAQAEIGLPKSLWNAFHRESIPFLVTVENRSPFPWYPMPQHGPMAIHLAVQILDADTQEVLTLQTVPILRVIPLGESLTQVIPIPLPRGRYIVRVTGLQQGNAWFDEINPAMGRRYPLTIR</sequence>
<feature type="transmembrane region" description="Helical" evidence="1">
    <location>
        <begin position="257"/>
        <end position="277"/>
    </location>
</feature>
<feature type="transmembrane region" description="Helical" evidence="1">
    <location>
        <begin position="319"/>
        <end position="338"/>
    </location>
</feature>
<evidence type="ECO:0000313" key="3">
    <source>
        <dbReference type="Proteomes" id="UP000464378"/>
    </source>
</evidence>
<feature type="transmembrane region" description="Helical" evidence="1">
    <location>
        <begin position="32"/>
        <end position="50"/>
    </location>
</feature>
<name>A0A6C2YR14_9BACT</name>
<accession>A0A6C2YR14</accession>
<gene>
    <name evidence="2" type="ORF">GMBLW1_01630</name>
</gene>
<protein>
    <recommendedName>
        <fullName evidence="4">Glycosyltransferase RgtA/B/C/D-like domain-containing protein</fullName>
    </recommendedName>
</protein>
<keyword evidence="3" id="KW-1185">Reference proteome</keyword>
<organism evidence="2">
    <name type="scientific">Tuwongella immobilis</name>
    <dbReference type="NCBI Taxonomy" id="692036"/>
    <lineage>
        <taxon>Bacteria</taxon>
        <taxon>Pseudomonadati</taxon>
        <taxon>Planctomycetota</taxon>
        <taxon>Planctomycetia</taxon>
        <taxon>Gemmatales</taxon>
        <taxon>Gemmataceae</taxon>
        <taxon>Tuwongella</taxon>
    </lineage>
</organism>
<dbReference type="AlphaFoldDB" id="A0A6C2YR14"/>
<dbReference type="KEGG" id="tim:GMBLW1_01630"/>
<reference evidence="2" key="1">
    <citation type="submission" date="2019-04" db="EMBL/GenBank/DDBJ databases">
        <authorList>
            <consortium name="Science for Life Laboratories"/>
        </authorList>
    </citation>
    <scope>NUCLEOTIDE SEQUENCE</scope>
    <source>
        <strain evidence="2">MBLW1</strain>
    </source>
</reference>
<evidence type="ECO:0000313" key="2">
    <source>
        <dbReference type="EMBL" id="VIP03797.1"/>
    </source>
</evidence>
<feature type="transmembrane region" description="Helical" evidence="1">
    <location>
        <begin position="126"/>
        <end position="144"/>
    </location>
</feature>
<proteinExistence type="predicted"/>
<dbReference type="InParanoid" id="A0A6C2YR14"/>
<feature type="transmembrane region" description="Helical" evidence="1">
    <location>
        <begin position="391"/>
        <end position="409"/>
    </location>
</feature>
<dbReference type="EMBL" id="LR593887">
    <property type="protein sequence ID" value="VTS04961.1"/>
    <property type="molecule type" value="Genomic_DNA"/>
</dbReference>
<keyword evidence="1" id="KW-1133">Transmembrane helix</keyword>
<evidence type="ECO:0000256" key="1">
    <source>
        <dbReference type="SAM" id="Phobius"/>
    </source>
</evidence>
<feature type="transmembrane region" description="Helical" evidence="1">
    <location>
        <begin position="345"/>
        <end position="364"/>
    </location>
</feature>
<evidence type="ECO:0008006" key="4">
    <source>
        <dbReference type="Google" id="ProtNLM"/>
    </source>
</evidence>
<dbReference type="Proteomes" id="UP000464378">
    <property type="component" value="Chromosome"/>
</dbReference>
<keyword evidence="1" id="KW-0472">Membrane</keyword>
<keyword evidence="1" id="KW-0812">Transmembrane</keyword>
<dbReference type="RefSeq" id="WP_162658951.1">
    <property type="nucleotide sequence ID" value="NZ_LR593887.1"/>
</dbReference>